<comment type="caution">
    <text evidence="1">The sequence shown here is derived from an EMBL/GenBank/DDBJ whole genome shotgun (WGS) entry which is preliminary data.</text>
</comment>
<sequence>MAATFLVERAGRARRDEDRSYPTELNKDLLCNRYYTSSTPAPDCLLTASSQGTSGWILLSLD</sequence>
<protein>
    <submittedName>
        <fullName evidence="1">Uncharacterized protein</fullName>
    </submittedName>
</protein>
<evidence type="ECO:0000313" key="1">
    <source>
        <dbReference type="EMBL" id="TNN33526.1"/>
    </source>
</evidence>
<keyword evidence="2" id="KW-1185">Reference proteome</keyword>
<evidence type="ECO:0000313" key="2">
    <source>
        <dbReference type="Proteomes" id="UP000314294"/>
    </source>
</evidence>
<proteinExistence type="predicted"/>
<dbReference type="EMBL" id="SRLO01002215">
    <property type="protein sequence ID" value="TNN33526.1"/>
    <property type="molecule type" value="Genomic_DNA"/>
</dbReference>
<dbReference type="AlphaFoldDB" id="A0A4Z2EX40"/>
<name>A0A4Z2EX40_9TELE</name>
<reference evidence="1 2" key="1">
    <citation type="submission" date="2019-03" db="EMBL/GenBank/DDBJ databases">
        <title>First draft genome of Liparis tanakae, snailfish: a comprehensive survey of snailfish specific genes.</title>
        <authorList>
            <person name="Kim W."/>
            <person name="Song I."/>
            <person name="Jeong J.-H."/>
            <person name="Kim D."/>
            <person name="Kim S."/>
            <person name="Ryu S."/>
            <person name="Song J.Y."/>
            <person name="Lee S.K."/>
        </authorList>
    </citation>
    <scope>NUCLEOTIDE SEQUENCE [LARGE SCALE GENOMIC DNA]</scope>
    <source>
        <tissue evidence="1">Muscle</tissue>
    </source>
</reference>
<accession>A0A4Z2EX40</accession>
<dbReference type="Proteomes" id="UP000314294">
    <property type="component" value="Unassembled WGS sequence"/>
</dbReference>
<gene>
    <name evidence="1" type="ORF">EYF80_056310</name>
</gene>
<organism evidence="1 2">
    <name type="scientific">Liparis tanakae</name>
    <name type="common">Tanaka's snailfish</name>
    <dbReference type="NCBI Taxonomy" id="230148"/>
    <lineage>
        <taxon>Eukaryota</taxon>
        <taxon>Metazoa</taxon>
        <taxon>Chordata</taxon>
        <taxon>Craniata</taxon>
        <taxon>Vertebrata</taxon>
        <taxon>Euteleostomi</taxon>
        <taxon>Actinopterygii</taxon>
        <taxon>Neopterygii</taxon>
        <taxon>Teleostei</taxon>
        <taxon>Neoteleostei</taxon>
        <taxon>Acanthomorphata</taxon>
        <taxon>Eupercaria</taxon>
        <taxon>Perciformes</taxon>
        <taxon>Cottioidei</taxon>
        <taxon>Cottales</taxon>
        <taxon>Liparidae</taxon>
        <taxon>Liparis</taxon>
    </lineage>
</organism>